<dbReference type="eggNOG" id="COG0517">
    <property type="taxonomic scope" value="Bacteria"/>
</dbReference>
<dbReference type="PROSITE" id="PS51371">
    <property type="entry name" value="CBS"/>
    <property type="match status" value="2"/>
</dbReference>
<proteinExistence type="predicted"/>
<dbReference type="AlphaFoldDB" id="Q0F1M3"/>
<dbReference type="HOGENOM" id="CLU_1308411_0_0_0"/>
<evidence type="ECO:0000313" key="5">
    <source>
        <dbReference type="Proteomes" id="UP000005297"/>
    </source>
</evidence>
<evidence type="ECO:0000256" key="1">
    <source>
        <dbReference type="ARBA" id="ARBA00023122"/>
    </source>
</evidence>
<feature type="domain" description="CBS" evidence="3">
    <location>
        <begin position="80"/>
        <end position="136"/>
    </location>
</feature>
<comment type="caution">
    <text evidence="4">The sequence shown here is derived from an EMBL/GenBank/DDBJ whole genome shotgun (WGS) entry which is preliminary data.</text>
</comment>
<dbReference type="SMART" id="SM00116">
    <property type="entry name" value="CBS"/>
    <property type="match status" value="2"/>
</dbReference>
<dbReference type="Pfam" id="PF00571">
    <property type="entry name" value="CBS"/>
    <property type="match status" value="2"/>
</dbReference>
<dbReference type="PANTHER" id="PTHR43080:SF2">
    <property type="entry name" value="CBS DOMAIN-CONTAINING PROTEIN"/>
    <property type="match status" value="1"/>
</dbReference>
<dbReference type="Proteomes" id="UP000005297">
    <property type="component" value="Unassembled WGS sequence"/>
</dbReference>
<dbReference type="OrthoDB" id="5294984at2"/>
<dbReference type="Gene3D" id="3.10.580.10">
    <property type="entry name" value="CBS-domain"/>
    <property type="match status" value="1"/>
</dbReference>
<evidence type="ECO:0000259" key="3">
    <source>
        <dbReference type="PROSITE" id="PS51371"/>
    </source>
</evidence>
<evidence type="ECO:0000313" key="4">
    <source>
        <dbReference type="EMBL" id="EAU55168.1"/>
    </source>
</evidence>
<keyword evidence="1 2" id="KW-0129">CBS domain</keyword>
<dbReference type="InterPro" id="IPR051257">
    <property type="entry name" value="Diverse_CBS-Domain"/>
</dbReference>
<gene>
    <name evidence="4" type="ORF">SPV1_10566</name>
</gene>
<keyword evidence="5" id="KW-1185">Reference proteome</keyword>
<dbReference type="RefSeq" id="WP_009849632.1">
    <property type="nucleotide sequence ID" value="NZ_DS022294.1"/>
</dbReference>
<protein>
    <submittedName>
        <fullName evidence="4">Acetoin utilization protein AcuB</fullName>
    </submittedName>
</protein>
<reference evidence="4 5" key="1">
    <citation type="submission" date="2006-09" db="EMBL/GenBank/DDBJ databases">
        <authorList>
            <person name="Emerson D."/>
            <person name="Ferriera S."/>
            <person name="Johnson J."/>
            <person name="Kravitz S."/>
            <person name="Halpern A."/>
            <person name="Remington K."/>
            <person name="Beeson K."/>
            <person name="Tran B."/>
            <person name="Rogers Y.-H."/>
            <person name="Friedman R."/>
            <person name="Venter J.C."/>
        </authorList>
    </citation>
    <scope>NUCLEOTIDE SEQUENCE [LARGE SCALE GENOMIC DNA]</scope>
    <source>
        <strain evidence="4 5">PV-1</strain>
    </source>
</reference>
<dbReference type="InParanoid" id="Q0F1M3"/>
<name>Q0F1M3_9PROT</name>
<dbReference type="PANTHER" id="PTHR43080">
    <property type="entry name" value="CBS DOMAIN-CONTAINING PROTEIN CBSX3, MITOCHONDRIAL"/>
    <property type="match status" value="1"/>
</dbReference>
<dbReference type="SUPFAM" id="SSF54631">
    <property type="entry name" value="CBS-domain pair"/>
    <property type="match status" value="1"/>
</dbReference>
<evidence type="ECO:0000256" key="2">
    <source>
        <dbReference type="PROSITE-ProRule" id="PRU00703"/>
    </source>
</evidence>
<dbReference type="EMBL" id="AATS01000003">
    <property type="protein sequence ID" value="EAU55168.1"/>
    <property type="molecule type" value="Genomic_DNA"/>
</dbReference>
<organism evidence="4 5">
    <name type="scientific">Mariprofundus ferrooxydans PV-1</name>
    <dbReference type="NCBI Taxonomy" id="314345"/>
    <lineage>
        <taxon>Bacteria</taxon>
        <taxon>Pseudomonadati</taxon>
        <taxon>Pseudomonadota</taxon>
        <taxon>Candidatius Mariprofundia</taxon>
        <taxon>Mariprofundales</taxon>
        <taxon>Mariprofundaceae</taxon>
        <taxon>Mariprofundus</taxon>
    </lineage>
</organism>
<sequence>MFTVYGPGITDPIHLEKLFAQGKVTKTVAISPELAIDAKQHTTQSEQQHRERTSGAANQHYQTLAYGEKESPLLRAGQIMTSPVISIQAGSSVADAISMLENGAFRHIPVLNHDHQLVGLLSDRDLIRCLCGSGSVCMHCSTDKQVVPVHTIMKAPVLTTTIDTDARHIARLFVEQKIGAIPIMDGKTLAGIISRSDILQAVMHHFALELWV</sequence>
<feature type="domain" description="CBS" evidence="3">
    <location>
        <begin position="153"/>
        <end position="208"/>
    </location>
</feature>
<dbReference type="InterPro" id="IPR000644">
    <property type="entry name" value="CBS_dom"/>
</dbReference>
<accession>Q0F1M3</accession>
<dbReference type="InterPro" id="IPR046342">
    <property type="entry name" value="CBS_dom_sf"/>
</dbReference>